<reference evidence="2" key="1">
    <citation type="submission" date="2014-11" db="EMBL/GenBank/DDBJ databases">
        <authorList>
            <person name="Amaro Gonzalez C."/>
        </authorList>
    </citation>
    <scope>NUCLEOTIDE SEQUENCE</scope>
</reference>
<keyword evidence="1" id="KW-0812">Transmembrane</keyword>
<evidence type="ECO:0000256" key="1">
    <source>
        <dbReference type="SAM" id="Phobius"/>
    </source>
</evidence>
<evidence type="ECO:0000313" key="2">
    <source>
        <dbReference type="EMBL" id="JAH31058.1"/>
    </source>
</evidence>
<proteinExistence type="predicted"/>
<reference evidence="2" key="2">
    <citation type="journal article" date="2015" name="Fish Shellfish Immunol.">
        <title>Early steps in the European eel (Anguilla anguilla)-Vibrio vulnificus interaction in the gills: Role of the RtxA13 toxin.</title>
        <authorList>
            <person name="Callol A."/>
            <person name="Pajuelo D."/>
            <person name="Ebbesson L."/>
            <person name="Teles M."/>
            <person name="MacKenzie S."/>
            <person name="Amaro C."/>
        </authorList>
    </citation>
    <scope>NUCLEOTIDE SEQUENCE</scope>
</reference>
<sequence>MSVLRRLHVISLTVILGFFLVFIRHLSCSCLPWRTFTVYTPLVSFFFKTY</sequence>
<dbReference type="AlphaFoldDB" id="A0A0E9RRW8"/>
<organism evidence="2">
    <name type="scientific">Anguilla anguilla</name>
    <name type="common">European freshwater eel</name>
    <name type="synonym">Muraena anguilla</name>
    <dbReference type="NCBI Taxonomy" id="7936"/>
    <lineage>
        <taxon>Eukaryota</taxon>
        <taxon>Metazoa</taxon>
        <taxon>Chordata</taxon>
        <taxon>Craniata</taxon>
        <taxon>Vertebrata</taxon>
        <taxon>Euteleostomi</taxon>
        <taxon>Actinopterygii</taxon>
        <taxon>Neopterygii</taxon>
        <taxon>Teleostei</taxon>
        <taxon>Anguilliformes</taxon>
        <taxon>Anguillidae</taxon>
        <taxon>Anguilla</taxon>
    </lineage>
</organism>
<name>A0A0E9RRW8_ANGAN</name>
<feature type="transmembrane region" description="Helical" evidence="1">
    <location>
        <begin position="7"/>
        <end position="26"/>
    </location>
</feature>
<keyword evidence="1" id="KW-0472">Membrane</keyword>
<keyword evidence="1" id="KW-1133">Transmembrane helix</keyword>
<accession>A0A0E9RRW8</accession>
<protein>
    <submittedName>
        <fullName evidence="2">Uncharacterized protein</fullName>
    </submittedName>
</protein>
<dbReference type="EMBL" id="GBXM01077519">
    <property type="protein sequence ID" value="JAH31058.1"/>
    <property type="molecule type" value="Transcribed_RNA"/>
</dbReference>